<name>A0A2N9WSP1_9NEIS</name>
<dbReference type="NCBIfam" id="TIGR02675">
    <property type="entry name" value="tape_meas_nterm"/>
    <property type="match status" value="1"/>
</dbReference>
<evidence type="ECO:0000256" key="1">
    <source>
        <dbReference type="SAM" id="Coils"/>
    </source>
</evidence>
<feature type="domain" description="Tape measure protein N-terminal" evidence="2">
    <location>
        <begin position="203"/>
        <end position="393"/>
    </location>
</feature>
<dbReference type="Proteomes" id="UP000231293">
    <property type="component" value="Unassembled WGS sequence"/>
</dbReference>
<protein>
    <recommendedName>
        <fullName evidence="2">Tape measure protein N-terminal domain-containing protein</fullName>
    </recommendedName>
</protein>
<accession>A0A2N9WSP1</accession>
<evidence type="ECO:0000313" key="4">
    <source>
        <dbReference type="Proteomes" id="UP000231293"/>
    </source>
</evidence>
<reference evidence="3 4" key="1">
    <citation type="journal article" date="2017" name="MBio">
        <title>Type VI secretion-mediated competition in the bee gut microbiome.</title>
        <authorList>
            <person name="Steele M.I."/>
            <person name="Kwong W.K."/>
            <person name="Powell J.E."/>
            <person name="Whiteley M."/>
            <person name="Moran N.A."/>
        </authorList>
    </citation>
    <scope>NUCLEOTIDE SEQUENCE [LARGE SCALE GENOMIC DNA]</scope>
    <source>
        <strain evidence="3 4">App2-2</strain>
    </source>
</reference>
<evidence type="ECO:0000313" key="3">
    <source>
        <dbReference type="EMBL" id="PIT14002.1"/>
    </source>
</evidence>
<comment type="caution">
    <text evidence="3">The sequence shown here is derived from an EMBL/GenBank/DDBJ whole genome shotgun (WGS) entry which is preliminary data.</text>
</comment>
<dbReference type="InterPro" id="IPR013491">
    <property type="entry name" value="Tape_meas_N"/>
</dbReference>
<proteinExistence type="predicted"/>
<organism evidence="3 4">
    <name type="scientific">Snodgrassella alvi</name>
    <dbReference type="NCBI Taxonomy" id="1196083"/>
    <lineage>
        <taxon>Bacteria</taxon>
        <taxon>Pseudomonadati</taxon>
        <taxon>Pseudomonadota</taxon>
        <taxon>Betaproteobacteria</taxon>
        <taxon>Neisseriales</taxon>
        <taxon>Neisseriaceae</taxon>
        <taxon>Snodgrassella</taxon>
    </lineage>
</organism>
<gene>
    <name evidence="3" type="ORF">BGI32_08210</name>
</gene>
<dbReference type="EMBL" id="MDVB01000089">
    <property type="protein sequence ID" value="PIT14002.1"/>
    <property type="molecule type" value="Genomic_DNA"/>
</dbReference>
<dbReference type="RefSeq" id="WP_100113879.1">
    <property type="nucleotide sequence ID" value="NZ_MDVB01000089.1"/>
</dbReference>
<keyword evidence="1" id="KW-0175">Coiled coil</keyword>
<sequence length="1080" mass="114827">MSEDLTIGVGIDARGFISGIRSTEEQAKKASQALTRAYQASARSVNGLTDAVIATRAQTLLNLGVTMEQVDAFKQTAVSVRKYKEELKKVSGEYENNSAGLNKYLVDFGKQNELLSLATIRTRELKAEEAALAAMRKARPAAPEPTKAAIPTAAKMDAVPPVAVKIGDIDVKGLTEFNAKLDTALVKAKHLAAAMLGIGSMKQLSGMADEWTTVNNRLKLVIDSTTELMQVRSQLMASANNTGQSLSTVAELYNKLVTSQNQTGISGSKLLKLTDTINKAMVIGGGSAESQAAALVQLSQAFASGTLRGEELNSVLEQAPGLAQTLAKGLGTTVGQLRALAASGKLTSEAIANAILKQAPVVDAQFSKMNKTIGQATTTLKNKVMSFVGALDETTGASQKASAVLDWLGNHLGLVAAAVGTVAAVYTGKYAASIAAVIIRKYAEIAASEKSTAAMLKEAAAAKFLAKAKASSAASGAAGATGAAGAASAIGSVAGMAKGGWIGLVAGLAAAAFTYYEISKATDVATNSLRAQIGTIEELKEKYAAADTTEKTHLRNEAEKNYYEAIKQKNKLADGLVRESVDVRSSLFHKGDVTAFQLMAATPEIKKIEEALKSGELTAEQASKAVITLLNLKPDSKSAKAIEERLYKFEQFRKQSNEYAKEINAYGGNVPLFETAADKEKAAAAGVKKVNEAFKALIDSQTQSNALLEKQKELMAGGMSAKVAAEVAKASTGQLKGKDAELKEYTQSLLANESLQKQIDNINSVSDTLQALGKSADEAKAELVGGKEGLTLFQLSTKNATSAQMEQARQAMAQSKLYREQLQNQQTLKDMVQQAQEAKAELLGGKNGLIAFRLGLTHATDEQIRQAQAVNALTEQIQKQKSVMATLEGLKEQVETLGMDAIQRQLYGMRKNGATPEQLRYAEAMLKQIKSFDEAQKDTKAAAQDLSEAAEELKNGSHAGKDKPISIFSKEYRDREDAYWKKKREEEQSMGGISFISGRRPSAPDVNLMSAPMAPAGFGSGKGAAKDIDNMIKVMEAIKVEISNGDKNVSFKALFDAPDGAKQFKDLWKKALHSVASDLR</sequence>
<dbReference type="Pfam" id="PF20155">
    <property type="entry name" value="TMP_3"/>
    <property type="match status" value="1"/>
</dbReference>
<feature type="coiled-coil region" evidence="1">
    <location>
        <begin position="805"/>
        <end position="838"/>
    </location>
</feature>
<dbReference type="AlphaFoldDB" id="A0A2N9WSP1"/>
<evidence type="ECO:0000259" key="2">
    <source>
        <dbReference type="Pfam" id="PF20155"/>
    </source>
</evidence>